<feature type="transmembrane region" description="Helical" evidence="1">
    <location>
        <begin position="36"/>
        <end position="66"/>
    </location>
</feature>
<accession>A0A1J4TSW8</accession>
<evidence type="ECO:0000313" key="2">
    <source>
        <dbReference type="EMBL" id="OIO14760.1"/>
    </source>
</evidence>
<evidence type="ECO:0000313" key="3">
    <source>
        <dbReference type="Proteomes" id="UP000183120"/>
    </source>
</evidence>
<protein>
    <recommendedName>
        <fullName evidence="4">Prepilin-type N-terminal cleavage/methylation domain-containing protein</fullName>
    </recommendedName>
</protein>
<dbReference type="SUPFAM" id="SSF54523">
    <property type="entry name" value="Pili subunits"/>
    <property type="match status" value="1"/>
</dbReference>
<evidence type="ECO:0008006" key="4">
    <source>
        <dbReference type="Google" id="ProtNLM"/>
    </source>
</evidence>
<keyword evidence="1" id="KW-0812">Transmembrane</keyword>
<dbReference type="AlphaFoldDB" id="A0A1J4TSW8"/>
<dbReference type="InterPro" id="IPR012902">
    <property type="entry name" value="N_methyl_site"/>
</dbReference>
<dbReference type="NCBIfam" id="TIGR02532">
    <property type="entry name" value="IV_pilin_GFxxxE"/>
    <property type="match status" value="1"/>
</dbReference>
<reference evidence="2 3" key="1">
    <citation type="journal article" date="2016" name="Environ. Microbiol.">
        <title>Genomic resolution of a cold subsurface aquifer community provides metabolic insights for novel microbes adapted to high CO concentrations.</title>
        <authorList>
            <person name="Probst A.J."/>
            <person name="Castelle C.J."/>
            <person name="Singh A."/>
            <person name="Brown C.T."/>
            <person name="Anantharaman K."/>
            <person name="Sharon I."/>
            <person name="Hug L.A."/>
            <person name="Burstein D."/>
            <person name="Emerson J.B."/>
            <person name="Thomas B.C."/>
            <person name="Banfield J.F."/>
        </authorList>
    </citation>
    <scope>NUCLEOTIDE SEQUENCE [LARGE SCALE GENOMIC DNA]</scope>
    <source>
        <strain evidence="2">CG1_02_37_22</strain>
    </source>
</reference>
<comment type="caution">
    <text evidence="2">The sequence shown here is derived from an EMBL/GenBank/DDBJ whole genome shotgun (WGS) entry which is preliminary data.</text>
</comment>
<dbReference type="InterPro" id="IPR045584">
    <property type="entry name" value="Pilin-like"/>
</dbReference>
<dbReference type="Proteomes" id="UP000183120">
    <property type="component" value="Unassembled WGS sequence"/>
</dbReference>
<sequence>MQNYISKFKNIIIKNLQLIYPSKPWRSGTTYNLKQIFGFTLVEILVVVTLMGVIGVITTQIFILGFRSQAKNEILKEVKQNGDYALSIIENMVRNATDIETSCNLGNVQQVTIRNPDGYSTQFDCSGAQIASYSSGFPDPTPTVAYILTSDKVVVASCNLRVVCPTPPIEPKYLFVDYTLTQAGGSDVPIENKATLIYESTISLRTYQ</sequence>
<proteinExistence type="predicted"/>
<dbReference type="EMBL" id="MNUY01000026">
    <property type="protein sequence ID" value="OIO14760.1"/>
    <property type="molecule type" value="Genomic_DNA"/>
</dbReference>
<keyword evidence="1" id="KW-1133">Transmembrane helix</keyword>
<organism evidence="2 3">
    <name type="scientific">Candidatus Gottesmanbacteria bacterium CG1_02_37_22</name>
    <dbReference type="NCBI Taxonomy" id="1805209"/>
    <lineage>
        <taxon>Bacteria</taxon>
        <taxon>Candidatus Gottesmaniibacteriota</taxon>
    </lineage>
</organism>
<keyword evidence="1" id="KW-0472">Membrane</keyword>
<gene>
    <name evidence="2" type="ORF">AUJ73_01725</name>
</gene>
<dbReference type="STRING" id="1805209.AUJ73_01725"/>
<name>A0A1J4TSW8_9BACT</name>
<evidence type="ECO:0000256" key="1">
    <source>
        <dbReference type="SAM" id="Phobius"/>
    </source>
</evidence>